<evidence type="ECO:0000313" key="1">
    <source>
        <dbReference type="EMBL" id="QDH86621.1"/>
    </source>
</evidence>
<protein>
    <recommendedName>
        <fullName evidence="2">Maturation</fullName>
    </recommendedName>
</protein>
<organism evidence="1">
    <name type="scientific">Leviviridae sp</name>
    <dbReference type="NCBI Taxonomy" id="2027243"/>
    <lineage>
        <taxon>Viruses</taxon>
        <taxon>Riboviria</taxon>
        <taxon>Orthornavirae</taxon>
        <taxon>Lenarviricota</taxon>
        <taxon>Leviviricetes</taxon>
        <taxon>Norzivirales</taxon>
        <taxon>Fiersviridae</taxon>
    </lineage>
</organism>
<dbReference type="EMBL" id="MN032807">
    <property type="protein sequence ID" value="QDH86621.1"/>
    <property type="molecule type" value="Genomic_RNA"/>
</dbReference>
<name>A0A514CZ35_9VIRU</name>
<reference evidence="1" key="1">
    <citation type="submission" date="2019-05" db="EMBL/GenBank/DDBJ databases">
        <title>Metatranscriptomic reconstruction reveals RNA viruses with the potential to shape carbon cycling in soil.</title>
        <authorList>
            <person name="Starr E.P."/>
            <person name="Nuccio E."/>
            <person name="Pett-Ridge J."/>
            <person name="Banfield J.F."/>
            <person name="Firestone M.K."/>
        </authorList>
    </citation>
    <scope>NUCLEOTIDE SEQUENCE</scope>
    <source>
        <strain evidence="1">H2_Bulk_35_scaffold_278</strain>
    </source>
</reference>
<gene>
    <name evidence="1" type="ORF">H2Bulk35278_000001</name>
</gene>
<evidence type="ECO:0008006" key="2">
    <source>
        <dbReference type="Google" id="ProtNLM"/>
    </source>
</evidence>
<sequence length="429" mass="48810">MGGYYTQVRDRPFYRKINRGGYEINDDISRIQRTTSFRTSPPDTKDGLVEQTAAEFISSAKQGSKESQLTQGSIDNGHEFSTEKQEYSCSHPYAFVYGSNPSIWYQGALLPSYNGLDKYVSPPRANVGFYGTKAIKDTIPTNPVAGLNQFAGEIDQIPRFGIETFAQIQSKAQFFRGIGSDWLNVKFGWVPFISDINKLMNAVLQSSKIIDQYYRDSARPVHRRRYYRLKPVTEIYDFPDVQYPLHYISTGDGYSSVYEGNDGSGTISVADTVFEQYWFSGSYTYLAFNSQDALNKIQEYENLANHIVGTRMTPDVLWELAPWSWLIDWFVNIGDVTANAVRLQEDSLVLRYGYLMHQSMFQRTMSLTGVKFKFFNPGAISQSWTQTLKERVRATPYGFALDPNSFSDQQWAILAALGMSKAPRSLIRP</sequence>
<proteinExistence type="predicted"/>
<accession>A0A514CZ35</accession>